<feature type="chain" id="PRO_5039395001" evidence="2">
    <location>
        <begin position="29"/>
        <end position="51"/>
    </location>
</feature>
<gene>
    <name evidence="3" type="ORF">H1V43_37905</name>
</gene>
<name>A0A7W2D924_9ACTN</name>
<reference evidence="3 4" key="1">
    <citation type="submission" date="2020-07" db="EMBL/GenBank/DDBJ databases">
        <title>Streptomyces isolated from Indian soil.</title>
        <authorList>
            <person name="Mandal S."/>
            <person name="Maiti P.K."/>
        </authorList>
    </citation>
    <scope>NUCLEOTIDE SEQUENCE [LARGE SCALE GENOMIC DNA]</scope>
    <source>
        <strain evidence="3 4">PSKA54</strain>
    </source>
</reference>
<evidence type="ECO:0000256" key="1">
    <source>
        <dbReference type="SAM" id="MobiDB-lite"/>
    </source>
</evidence>
<keyword evidence="4" id="KW-1185">Reference proteome</keyword>
<feature type="signal peptide" evidence="2">
    <location>
        <begin position="1"/>
        <end position="28"/>
    </location>
</feature>
<evidence type="ECO:0000313" key="4">
    <source>
        <dbReference type="Proteomes" id="UP000586976"/>
    </source>
</evidence>
<evidence type="ECO:0000256" key="2">
    <source>
        <dbReference type="SAM" id="SignalP"/>
    </source>
</evidence>
<comment type="caution">
    <text evidence="3">The sequence shown here is derived from an EMBL/GenBank/DDBJ whole genome shotgun (WGS) entry which is preliminary data.</text>
</comment>
<feature type="non-terminal residue" evidence="3">
    <location>
        <position position="51"/>
    </location>
</feature>
<accession>A0A7W2D924</accession>
<organism evidence="3 4">
    <name type="scientific">Streptomyces himalayensis subsp. aureolus</name>
    <dbReference type="NCBI Taxonomy" id="2758039"/>
    <lineage>
        <taxon>Bacteria</taxon>
        <taxon>Bacillati</taxon>
        <taxon>Actinomycetota</taxon>
        <taxon>Actinomycetes</taxon>
        <taxon>Kitasatosporales</taxon>
        <taxon>Streptomycetaceae</taxon>
        <taxon>Streptomyces</taxon>
        <taxon>Streptomyces himalayensis</taxon>
    </lineage>
</organism>
<dbReference type="AlphaFoldDB" id="A0A7W2D924"/>
<protein>
    <submittedName>
        <fullName evidence="3">ABC transporter substrate-binding protein</fullName>
    </submittedName>
</protein>
<feature type="region of interest" description="Disordered" evidence="1">
    <location>
        <begin position="32"/>
        <end position="51"/>
    </location>
</feature>
<proteinExistence type="predicted"/>
<dbReference type="Proteomes" id="UP000586976">
    <property type="component" value="Unassembled WGS sequence"/>
</dbReference>
<sequence length="51" mass="4697">MSDAQIGRRALLRGAGGLAALAALPSLAACGTGTSRASSGGGKGGGKTVVV</sequence>
<evidence type="ECO:0000313" key="3">
    <source>
        <dbReference type="EMBL" id="MBA4866973.1"/>
    </source>
</evidence>
<keyword evidence="2" id="KW-0732">Signal</keyword>
<dbReference type="PROSITE" id="PS51318">
    <property type="entry name" value="TAT"/>
    <property type="match status" value="1"/>
</dbReference>
<feature type="compositionally biased region" description="Gly residues" evidence="1">
    <location>
        <begin position="39"/>
        <end position="51"/>
    </location>
</feature>
<dbReference type="EMBL" id="JACEQY010000083">
    <property type="protein sequence ID" value="MBA4866973.1"/>
    <property type="molecule type" value="Genomic_DNA"/>
</dbReference>
<dbReference type="InterPro" id="IPR006311">
    <property type="entry name" value="TAT_signal"/>
</dbReference>